<feature type="domain" description="N6 adenine-specific DNA methyltransferase N-terminal" evidence="8">
    <location>
        <begin position="4"/>
        <end position="133"/>
    </location>
</feature>
<dbReference type="EC" id="2.1.1.72" evidence="1"/>
<keyword evidence="5" id="KW-0680">Restriction system</keyword>
<dbReference type="Gene3D" id="3.40.50.150">
    <property type="entry name" value="Vaccinia Virus protein VP39"/>
    <property type="match status" value="1"/>
</dbReference>
<keyword evidence="10" id="KW-1185">Reference proteome</keyword>
<reference evidence="9 10" key="1">
    <citation type="submission" date="2024-09" db="EMBL/GenBank/DDBJ databases">
        <authorList>
            <person name="Sun Q."/>
            <person name="Mori K."/>
        </authorList>
    </citation>
    <scope>NUCLEOTIDE SEQUENCE [LARGE SCALE GENOMIC DNA]</scope>
    <source>
        <strain evidence="9 10">JCM 10918</strain>
    </source>
</reference>
<evidence type="ECO:0000256" key="5">
    <source>
        <dbReference type="ARBA" id="ARBA00022747"/>
    </source>
</evidence>
<protein>
    <recommendedName>
        <fullName evidence="1">site-specific DNA-methyltransferase (adenine-specific)</fullName>
        <ecNumber evidence="1">2.1.1.72</ecNumber>
    </recommendedName>
</protein>
<organism evidence="9 10">
    <name type="scientific">Streptomyces thermocoprophilus</name>
    <dbReference type="NCBI Taxonomy" id="78356"/>
    <lineage>
        <taxon>Bacteria</taxon>
        <taxon>Bacillati</taxon>
        <taxon>Actinomycetota</taxon>
        <taxon>Actinomycetes</taxon>
        <taxon>Kitasatosporales</taxon>
        <taxon>Streptomycetaceae</taxon>
        <taxon>Streptomyces</taxon>
    </lineage>
</organism>
<evidence type="ECO:0000313" key="9">
    <source>
        <dbReference type="EMBL" id="MFB9739276.1"/>
    </source>
</evidence>
<dbReference type="InterPro" id="IPR029063">
    <property type="entry name" value="SAM-dependent_MTases_sf"/>
</dbReference>
<evidence type="ECO:0000259" key="8">
    <source>
        <dbReference type="Pfam" id="PF12161"/>
    </source>
</evidence>
<accession>A0ABV5VN77</accession>
<dbReference type="RefSeq" id="WP_385860314.1">
    <property type="nucleotide sequence ID" value="NZ_JBHMAR010000083.1"/>
</dbReference>
<comment type="caution">
    <text evidence="9">The sequence shown here is derived from an EMBL/GenBank/DDBJ whole genome shotgun (WGS) entry which is preliminary data.</text>
</comment>
<keyword evidence="2 9" id="KW-0489">Methyltransferase</keyword>
<evidence type="ECO:0000313" key="10">
    <source>
        <dbReference type="Proteomes" id="UP001589703"/>
    </source>
</evidence>
<evidence type="ECO:0000256" key="6">
    <source>
        <dbReference type="ARBA" id="ARBA00047942"/>
    </source>
</evidence>
<evidence type="ECO:0000256" key="1">
    <source>
        <dbReference type="ARBA" id="ARBA00011900"/>
    </source>
</evidence>
<dbReference type="Proteomes" id="UP001589703">
    <property type="component" value="Unassembled WGS sequence"/>
</dbReference>
<dbReference type="CDD" id="cd02440">
    <property type="entry name" value="AdoMet_MTases"/>
    <property type="match status" value="1"/>
</dbReference>
<name>A0ABV5VN77_9ACTN</name>
<dbReference type="PANTHER" id="PTHR42933">
    <property type="entry name" value="SLR6095 PROTEIN"/>
    <property type="match status" value="1"/>
</dbReference>
<evidence type="ECO:0000256" key="4">
    <source>
        <dbReference type="ARBA" id="ARBA00022691"/>
    </source>
</evidence>
<keyword evidence="4" id="KW-0949">S-adenosyl-L-methionine</keyword>
<gene>
    <name evidence="9" type="ORF">ACFFRO_29885</name>
</gene>
<comment type="catalytic activity">
    <reaction evidence="6">
        <text>a 2'-deoxyadenosine in DNA + S-adenosyl-L-methionine = an N(6)-methyl-2'-deoxyadenosine in DNA + S-adenosyl-L-homocysteine + H(+)</text>
        <dbReference type="Rhea" id="RHEA:15197"/>
        <dbReference type="Rhea" id="RHEA-COMP:12418"/>
        <dbReference type="Rhea" id="RHEA-COMP:12419"/>
        <dbReference type="ChEBI" id="CHEBI:15378"/>
        <dbReference type="ChEBI" id="CHEBI:57856"/>
        <dbReference type="ChEBI" id="CHEBI:59789"/>
        <dbReference type="ChEBI" id="CHEBI:90615"/>
        <dbReference type="ChEBI" id="CHEBI:90616"/>
        <dbReference type="EC" id="2.1.1.72"/>
    </reaction>
</comment>
<dbReference type="GO" id="GO:0008168">
    <property type="term" value="F:methyltransferase activity"/>
    <property type="evidence" value="ECO:0007669"/>
    <property type="project" value="UniProtKB-KW"/>
</dbReference>
<dbReference type="InterPro" id="IPR051537">
    <property type="entry name" value="DNA_Adenine_Mtase"/>
</dbReference>
<dbReference type="InterPro" id="IPR022749">
    <property type="entry name" value="D12N6_MeTrfase_N"/>
</dbReference>
<dbReference type="GO" id="GO:0032259">
    <property type="term" value="P:methylation"/>
    <property type="evidence" value="ECO:0007669"/>
    <property type="project" value="UniProtKB-KW"/>
</dbReference>
<evidence type="ECO:0000256" key="3">
    <source>
        <dbReference type="ARBA" id="ARBA00022679"/>
    </source>
</evidence>
<proteinExistence type="predicted"/>
<dbReference type="InterPro" id="IPR003356">
    <property type="entry name" value="DNA_methylase_A-5"/>
</dbReference>
<evidence type="ECO:0000259" key="7">
    <source>
        <dbReference type="Pfam" id="PF02384"/>
    </source>
</evidence>
<feature type="domain" description="DNA methylase adenine-specific" evidence="7">
    <location>
        <begin position="146"/>
        <end position="446"/>
    </location>
</feature>
<dbReference type="PANTHER" id="PTHR42933:SF3">
    <property type="entry name" value="TYPE I RESTRICTION ENZYME MJAVIII METHYLASE SUBUNIT"/>
    <property type="match status" value="1"/>
</dbReference>
<dbReference type="PRINTS" id="PR00507">
    <property type="entry name" value="N12N6MTFRASE"/>
</dbReference>
<dbReference type="EMBL" id="JBHMAR010000083">
    <property type="protein sequence ID" value="MFB9739276.1"/>
    <property type="molecule type" value="Genomic_DNA"/>
</dbReference>
<dbReference type="Pfam" id="PF12161">
    <property type="entry name" value="HsdM_N"/>
    <property type="match status" value="1"/>
</dbReference>
<dbReference type="SUPFAM" id="SSF53335">
    <property type="entry name" value="S-adenosyl-L-methionine-dependent methyltransferases"/>
    <property type="match status" value="1"/>
</dbReference>
<sequence length="655" mass="73271">MSILGNFVWSIADQLRGVYRPHQYGGIILPFTILRRLDCLLEPTRDDVRALAAKFDGGALDVQVKRKTGLAFYNTSQYDFARLLEDPEGLRANLIDYISHFSGNIDVFERFGFEAEINRLEEKNRLYLIVARFAEIDLHPDTVSNAAMGDLYEHLIYKFAEASNEEAGEHYTPRDAIRLMVDLLFAEESEALLEPGTIRTIYDPTAGTGGMLSVAEERLLERNPQARLRLYGQEINDLSYAICKSDMIGKGQDVGNIRLGDTLADDKFFDKTFDFCMSNPPYGVDWKASEAAVKEERTKGGPNGRFGPGLPPVSDGQMLFLTHLAHKMRPAHEGGGRAGIVLNGSPLFTGAAESGPSEIRRWLLENDMVDAIIALPPDMFFNTGIATYIWLLDNNKQSERRGRVQLIDASSMWTKMRKGMGSKRKEIDASTRERIVKLYDAFGENQHSKILKNSDFGYWTITVERPLRLNFSASRAADLDDKALGKALGKATSPAPFLAVLAAMGEQTYLSQDKFIEVVREEFAAAGLKLTPAQYRHLAIALGEPDELAEVVTDGKGNPEPDVRKRFTENIPFTYGGNTLGDAGRNETVKKYFETEVAPHLPDAWIDTKKTKVGYEIPFTRLFYTYTPPRPLAEIDRDLEAQIAKILGLLREVEA</sequence>
<evidence type="ECO:0000256" key="2">
    <source>
        <dbReference type="ARBA" id="ARBA00022603"/>
    </source>
</evidence>
<dbReference type="Pfam" id="PF02384">
    <property type="entry name" value="N6_Mtase"/>
    <property type="match status" value="1"/>
</dbReference>
<keyword evidence="3" id="KW-0808">Transferase</keyword>